<dbReference type="Ensembl" id="ENSOTST00005162483.1">
    <property type="protein sequence ID" value="ENSOTSP00005133167.1"/>
    <property type="gene ID" value="ENSOTSG00005062057.1"/>
</dbReference>
<dbReference type="Gene3D" id="3.40.50.12780">
    <property type="entry name" value="N-terminal domain of ligase-like"/>
    <property type="match status" value="3"/>
</dbReference>
<feature type="compositionally biased region" description="Basic and acidic residues" evidence="2">
    <location>
        <begin position="70"/>
        <end position="79"/>
    </location>
</feature>
<evidence type="ECO:0000313" key="4">
    <source>
        <dbReference type="Ensembl" id="ENSOTSP00005133167.1"/>
    </source>
</evidence>
<dbReference type="InterPro" id="IPR042099">
    <property type="entry name" value="ANL_N_sf"/>
</dbReference>
<comment type="similarity">
    <text evidence="1">Belongs to the DIP2 family.</text>
</comment>
<dbReference type="InterPro" id="IPR025110">
    <property type="entry name" value="AMP-bd_C"/>
</dbReference>
<dbReference type="InterPro" id="IPR000873">
    <property type="entry name" value="AMP-dep_synth/lig_dom"/>
</dbReference>
<feature type="domain" description="DMAP1-binding" evidence="3">
    <location>
        <begin position="1"/>
        <end position="109"/>
    </location>
</feature>
<dbReference type="Pfam" id="PF06464">
    <property type="entry name" value="DMAP_binding"/>
    <property type="match status" value="1"/>
</dbReference>
<accession>A0AAZ3QV30</accession>
<dbReference type="SMART" id="SM01137">
    <property type="entry name" value="DMAP_binding"/>
    <property type="match status" value="1"/>
</dbReference>
<dbReference type="CDD" id="cd05905">
    <property type="entry name" value="Dip2"/>
    <property type="match status" value="1"/>
</dbReference>
<dbReference type="Gene3D" id="3.30.300.30">
    <property type="match status" value="2"/>
</dbReference>
<reference evidence="4" key="2">
    <citation type="submission" date="2025-08" db="UniProtKB">
        <authorList>
            <consortium name="Ensembl"/>
        </authorList>
    </citation>
    <scope>IDENTIFICATION</scope>
</reference>
<dbReference type="PANTHER" id="PTHR22754">
    <property type="entry name" value="DISCO-INTERACTING PROTEIN 2 DIP2 -RELATED"/>
    <property type="match status" value="1"/>
</dbReference>
<dbReference type="Pfam" id="PF23024">
    <property type="entry name" value="AMP-dom_DIP2-like"/>
    <property type="match status" value="1"/>
</dbReference>
<dbReference type="InterPro" id="IPR037337">
    <property type="entry name" value="Dip2-like_dom"/>
</dbReference>
<dbReference type="InterPro" id="IPR045851">
    <property type="entry name" value="AMP-bd_C_sf"/>
</dbReference>
<dbReference type="Pfam" id="PF00501">
    <property type="entry name" value="AMP-binding"/>
    <property type="match status" value="2"/>
</dbReference>
<proteinExistence type="inferred from homology"/>
<dbReference type="PROSITE" id="PS51912">
    <property type="entry name" value="DMAP1_BIND"/>
    <property type="match status" value="1"/>
</dbReference>
<evidence type="ECO:0000256" key="2">
    <source>
        <dbReference type="SAM" id="MobiDB-lite"/>
    </source>
</evidence>
<reference evidence="4" key="3">
    <citation type="submission" date="2025-09" db="UniProtKB">
        <authorList>
            <consortium name="Ensembl"/>
        </authorList>
    </citation>
    <scope>IDENTIFICATION</scope>
</reference>
<evidence type="ECO:0000313" key="5">
    <source>
        <dbReference type="Proteomes" id="UP000694402"/>
    </source>
</evidence>
<evidence type="ECO:0000259" key="3">
    <source>
        <dbReference type="PROSITE" id="PS51912"/>
    </source>
</evidence>
<keyword evidence="5" id="KW-1185">Reference proteome</keyword>
<dbReference type="Proteomes" id="UP000694402">
    <property type="component" value="Unassembled WGS sequence"/>
</dbReference>
<name>A0AAZ3QV30_ONCTS</name>
<feature type="region of interest" description="Disordered" evidence="2">
    <location>
        <begin position="142"/>
        <end position="208"/>
    </location>
</feature>
<sequence>MPGDITQKGYEKKRSKLIRAYVPHPGGTLIHSLSSSRTLCSTSILVPGMSHRPSFAPPSAARFHRRRSSGTRDERYRSDVHSEAVQAVLARHVESKVAVPMPSKRRSLVVQTSMDAYTPPGETHTHTHTSGYDMIMSVLSHLGSTSSSSSSTQSGGSGNAGRLADSLAHTHLSHPHLKHSTPPDVTGYSSDSSHSHSHPHPNSERHIGTIARNTQKYGNAERMETGDGVPVSSRVSAKIQQLVNTLKMPRRPPLREFFVDDFEELLEVQQPDPKQRRPEGAEMLAVRGEDLGVVTNWPPSLEAALQRWGTISPKAPCLTSLDTTGKPLYVLTYGKLWSRSVKLAFNILHKLGSKQEPMVRPGDRVALVFPNNDPVAFMVAFYGCLLAEVVPVPIEVPLTRKDAGSQQIGFLLGSCGVTVALTSDACHKGLPKSATGEIPQFRGWPKLLWFVTESKHLSKPPRDWFPHIKDANSDTAYIEYKTCKDGSVLGVTVMRIALLTHCQALTQSCGYTEAETIVNVLDFKKDVGLWHGILTSKGLRSEVICPCASSPEALTVAIRRPVEDSSQPPGRGVLSMQGLSYSVVRVDTEERLSVLTVQDVGTVMPGALVCVVKPDGVPLLCKTDEIGELCVCSVATGTSYYGLTGMTKNTFEVFPVASGGGLVSEYAFVRTGLLGFVGPGGLVFISGKMDGLIVVSGRRHNADDIIATALAVEPMKFIYRGRIAVFSVTVLHDERIVVVAEQRPDSTEEDSFQWMSRVLQAIDSIHGVGVFCLGLVPANTLPKTPLGGLHLSETKQLYLEGGLHPCNVLMCPHTCVTNLPKPRQKQPEIGPASVMVGNLVSGKRIAMASGRDLGQTDDNDQFLFLSEVLQWRSQTTPEHILYTLLSSRVTHAHTSLTCLQLHKRAERVAALLLERGGLQEGDHIALVYPPGIDLIAAFYGCLYAGCVPITVRPPHPQNISTTLPTVKMIVEVSRSACVMTTAVICKLLRSKEAVATVDIRNWPPVLDTDDLPKKKSPALYKPCNPDALAYLDFSVSTTGMLAGVQISHNAVGAFCRSVKLQCELYPSREVAICLDPYCGLGFVLWCLCSVYSGHQSILIPPVELESNPALWLLAVSQLRVRDTFCSYSVMELCTKGLGLQTEALKARGLDLSRVRACVVVAEERPRMSLTHSFSKLFKDLGLVNLAICLQGTSGPDPTTVYVDMRALRHDRVRLVERGSPHSLPLMESGKILPGVRIIIANPETKGPLGDSHLGEIWVHSAHNGSGYYSGYGEEVLQSDHFISRLSFGDTSTVWARTGYLGFLRRTELTDASGERHDALYVVGALEEAMELRGMRYHPIDIETSVIRTHQSIMECAVFPWTNLLVVVVELEGSEQEALDLVPMVTKAVLEEHYLIVGVVVVTDIGVIPINSRGEKQRMHLRDGFLQDQLDPIYVAYNM</sequence>
<evidence type="ECO:0000256" key="1">
    <source>
        <dbReference type="ARBA" id="ARBA00007735"/>
    </source>
</evidence>
<gene>
    <name evidence="4" type="primary">LOC112227480</name>
</gene>
<dbReference type="SUPFAM" id="SSF56801">
    <property type="entry name" value="Acetyl-CoA synthetase-like"/>
    <property type="match status" value="2"/>
</dbReference>
<dbReference type="GeneTree" id="ENSGT00950000182997"/>
<organism evidence="4 5">
    <name type="scientific">Oncorhynchus tshawytscha</name>
    <name type="common">Chinook salmon</name>
    <name type="synonym">Salmo tshawytscha</name>
    <dbReference type="NCBI Taxonomy" id="74940"/>
    <lineage>
        <taxon>Eukaryota</taxon>
        <taxon>Metazoa</taxon>
        <taxon>Chordata</taxon>
        <taxon>Craniata</taxon>
        <taxon>Vertebrata</taxon>
        <taxon>Euteleostomi</taxon>
        <taxon>Actinopterygii</taxon>
        <taxon>Neopterygii</taxon>
        <taxon>Teleostei</taxon>
        <taxon>Protacanthopterygii</taxon>
        <taxon>Salmoniformes</taxon>
        <taxon>Salmonidae</taxon>
        <taxon>Salmoninae</taxon>
        <taxon>Oncorhynchus</taxon>
    </lineage>
</organism>
<protein>
    <recommendedName>
        <fullName evidence="3">DMAP1-binding domain-containing protein</fullName>
    </recommendedName>
</protein>
<feature type="region of interest" description="Disordered" evidence="2">
    <location>
        <begin position="51"/>
        <end position="79"/>
    </location>
</feature>
<dbReference type="InterPro" id="IPR010506">
    <property type="entry name" value="DMAP1-bd"/>
</dbReference>
<reference evidence="5" key="1">
    <citation type="journal article" date="2018" name="PLoS ONE">
        <title>Chinook salmon (Oncorhynchus tshawytscha) genome and transcriptome.</title>
        <authorList>
            <person name="Christensen K.A."/>
            <person name="Leong J.S."/>
            <person name="Sakhrani D."/>
            <person name="Biagi C.A."/>
            <person name="Minkley D.R."/>
            <person name="Withler R.E."/>
            <person name="Rondeau E.B."/>
            <person name="Koop B.F."/>
            <person name="Devlin R.H."/>
        </authorList>
    </citation>
    <scope>NUCLEOTIDE SEQUENCE [LARGE SCALE GENOMIC DNA]</scope>
</reference>
<feature type="compositionally biased region" description="Low complexity" evidence="2">
    <location>
        <begin position="143"/>
        <end position="154"/>
    </location>
</feature>
<dbReference type="PANTHER" id="PTHR22754:SF33">
    <property type="entry name" value="DISCO-INTERACTING PROTEIN 2 HOMOLOG C"/>
    <property type="match status" value="1"/>
</dbReference>